<accession>A0A4V2YWF4</accession>
<keyword evidence="2" id="KW-1185">Reference proteome</keyword>
<dbReference type="AlphaFoldDB" id="A0A4V2YWF4"/>
<proteinExistence type="predicted"/>
<sequence length="174" mass="19517">MTTDSPRFADCPVIEVDVLIDAPRARVWDLVSDLDLPARFSEEFKGARWADGVTAPAPGCQFYGSNENPLVGTWTSKCTVVEYEPERVFAYTVADLDGIEPSSAWRYTLDDEDGRTRLRQSMRIGPGRSYLSVFIESAPDQETEIVAYRMKDLKRNMRTTLTGVKELAEAAPSR</sequence>
<dbReference type="Gene3D" id="3.30.530.20">
    <property type="match status" value="1"/>
</dbReference>
<dbReference type="InterPro" id="IPR019587">
    <property type="entry name" value="Polyketide_cyclase/dehydratase"/>
</dbReference>
<dbReference type="Proteomes" id="UP000294513">
    <property type="component" value="Unassembled WGS sequence"/>
</dbReference>
<dbReference type="RefSeq" id="WP_131895021.1">
    <property type="nucleotide sequence ID" value="NZ_SMKU01000092.1"/>
</dbReference>
<name>A0A4V2YWF4_9ACTN</name>
<dbReference type="CDD" id="cd07812">
    <property type="entry name" value="SRPBCC"/>
    <property type="match status" value="1"/>
</dbReference>
<reference evidence="1 2" key="1">
    <citation type="submission" date="2019-03" db="EMBL/GenBank/DDBJ databases">
        <title>Draft genome sequences of novel Actinobacteria.</title>
        <authorList>
            <person name="Sahin N."/>
            <person name="Ay H."/>
            <person name="Saygin H."/>
        </authorList>
    </citation>
    <scope>NUCLEOTIDE SEQUENCE [LARGE SCALE GENOMIC DNA]</scope>
    <source>
        <strain evidence="1 2">H3C3</strain>
    </source>
</reference>
<evidence type="ECO:0000313" key="1">
    <source>
        <dbReference type="EMBL" id="TDD85227.1"/>
    </source>
</evidence>
<dbReference type="Pfam" id="PF10604">
    <property type="entry name" value="Polyketide_cyc2"/>
    <property type="match status" value="1"/>
</dbReference>
<dbReference type="InterPro" id="IPR023393">
    <property type="entry name" value="START-like_dom_sf"/>
</dbReference>
<gene>
    <name evidence="1" type="ORF">E1298_18930</name>
</gene>
<evidence type="ECO:0000313" key="2">
    <source>
        <dbReference type="Proteomes" id="UP000294513"/>
    </source>
</evidence>
<comment type="caution">
    <text evidence="1">The sequence shown here is derived from an EMBL/GenBank/DDBJ whole genome shotgun (WGS) entry which is preliminary data.</text>
</comment>
<dbReference type="EMBL" id="SMKU01000092">
    <property type="protein sequence ID" value="TDD85227.1"/>
    <property type="molecule type" value="Genomic_DNA"/>
</dbReference>
<dbReference type="OrthoDB" id="156693at2"/>
<dbReference type="SUPFAM" id="SSF55961">
    <property type="entry name" value="Bet v1-like"/>
    <property type="match status" value="1"/>
</dbReference>
<protein>
    <submittedName>
        <fullName evidence="1">SRPBCC family protein</fullName>
    </submittedName>
</protein>
<organism evidence="1 2">
    <name type="scientific">Actinomadura rubrisoli</name>
    <dbReference type="NCBI Taxonomy" id="2530368"/>
    <lineage>
        <taxon>Bacteria</taxon>
        <taxon>Bacillati</taxon>
        <taxon>Actinomycetota</taxon>
        <taxon>Actinomycetes</taxon>
        <taxon>Streptosporangiales</taxon>
        <taxon>Thermomonosporaceae</taxon>
        <taxon>Actinomadura</taxon>
    </lineage>
</organism>